<evidence type="ECO:0000313" key="2">
    <source>
        <dbReference type="Proteomes" id="UP000054783"/>
    </source>
</evidence>
<keyword evidence="2" id="KW-1185">Reference proteome</keyword>
<dbReference type="EMBL" id="JYDQ01001675">
    <property type="protein sequence ID" value="KRY04840.1"/>
    <property type="molecule type" value="Genomic_DNA"/>
</dbReference>
<organism evidence="1 2">
    <name type="scientific">Trichinella patagoniensis</name>
    <dbReference type="NCBI Taxonomy" id="990121"/>
    <lineage>
        <taxon>Eukaryota</taxon>
        <taxon>Metazoa</taxon>
        <taxon>Ecdysozoa</taxon>
        <taxon>Nematoda</taxon>
        <taxon>Enoplea</taxon>
        <taxon>Dorylaimia</taxon>
        <taxon>Trichinellida</taxon>
        <taxon>Trichinellidae</taxon>
        <taxon>Trichinella</taxon>
    </lineage>
</organism>
<protein>
    <submittedName>
        <fullName evidence="1">Uncharacterized protein</fullName>
    </submittedName>
</protein>
<dbReference type="Proteomes" id="UP000054783">
    <property type="component" value="Unassembled WGS sequence"/>
</dbReference>
<proteinExistence type="predicted"/>
<accession>A0A0V0YXI6</accession>
<sequence>MKAMDSTKQNSMLCVPELFESFSILFFVMADVPELHLVPNRCGIWSNSVVW</sequence>
<dbReference type="AlphaFoldDB" id="A0A0V0YXI6"/>
<comment type="caution">
    <text evidence="1">The sequence shown here is derived from an EMBL/GenBank/DDBJ whole genome shotgun (WGS) entry which is preliminary data.</text>
</comment>
<name>A0A0V0YXI6_9BILA</name>
<gene>
    <name evidence="1" type="ORF">T12_14971</name>
</gene>
<evidence type="ECO:0000313" key="1">
    <source>
        <dbReference type="EMBL" id="KRY04840.1"/>
    </source>
</evidence>
<reference evidence="1 2" key="1">
    <citation type="submission" date="2015-01" db="EMBL/GenBank/DDBJ databases">
        <title>Evolution of Trichinella species and genotypes.</title>
        <authorList>
            <person name="Korhonen P.K."/>
            <person name="Edoardo P."/>
            <person name="Giuseppe L.R."/>
            <person name="Gasser R.B."/>
        </authorList>
    </citation>
    <scope>NUCLEOTIDE SEQUENCE [LARGE SCALE GENOMIC DNA]</scope>
    <source>
        <strain evidence="1">ISS2496</strain>
    </source>
</reference>
<dbReference type="OrthoDB" id="10363445at2759"/>